<protein>
    <submittedName>
        <fullName evidence="1">Type I-F CRISPR-associated endoribonuclease Cas6/Csy4</fullName>
    </submittedName>
</protein>
<dbReference type="Pfam" id="PF09618">
    <property type="entry name" value="Cas_Csy4"/>
    <property type="match status" value="1"/>
</dbReference>
<reference evidence="2" key="1">
    <citation type="journal article" date="2019" name="Int. J. Syst. Evol. Microbiol.">
        <title>The Global Catalogue of Microorganisms (GCM) 10K type strain sequencing project: providing services to taxonomists for standard genome sequencing and annotation.</title>
        <authorList>
            <consortium name="The Broad Institute Genomics Platform"/>
            <consortium name="The Broad Institute Genome Sequencing Center for Infectious Disease"/>
            <person name="Wu L."/>
            <person name="Ma J."/>
        </authorList>
    </citation>
    <scope>NUCLEOTIDE SEQUENCE [LARGE SCALE GENOMIC DNA]</scope>
    <source>
        <strain evidence="2">CGMCC 4.7106</strain>
    </source>
</reference>
<organism evidence="1 2">
    <name type="scientific">Luteolibacter algae</name>
    <dbReference type="NCBI Taxonomy" id="454151"/>
    <lineage>
        <taxon>Bacteria</taxon>
        <taxon>Pseudomonadati</taxon>
        <taxon>Verrucomicrobiota</taxon>
        <taxon>Verrucomicrobiia</taxon>
        <taxon>Verrucomicrobiales</taxon>
        <taxon>Verrucomicrobiaceae</taxon>
        <taxon>Luteolibacter</taxon>
    </lineage>
</organism>
<gene>
    <name evidence="1" type="primary">cas6f</name>
    <name evidence="1" type="ORF">ACFSSA_15835</name>
</gene>
<name>A0ABW5DE29_9BACT</name>
<dbReference type="InterPro" id="IPR042564">
    <property type="entry name" value="CRISPR-Cas6/Csy4_sf"/>
</dbReference>
<evidence type="ECO:0000313" key="1">
    <source>
        <dbReference type="EMBL" id="MFD2258149.1"/>
    </source>
</evidence>
<dbReference type="InterPro" id="IPR013396">
    <property type="entry name" value="CRISPR-assoc_prot_Csy4"/>
</dbReference>
<dbReference type="RefSeq" id="WP_386821588.1">
    <property type="nucleotide sequence ID" value="NZ_JBHUIT010000042.1"/>
</dbReference>
<dbReference type="Gene3D" id="3.30.70.2540">
    <property type="entry name" value="CRISPR-associated endoribonuclease Cas6/Csy4"/>
    <property type="match status" value="1"/>
</dbReference>
<proteinExistence type="predicted"/>
<keyword evidence="2" id="KW-1185">Reference proteome</keyword>
<dbReference type="Proteomes" id="UP001597375">
    <property type="component" value="Unassembled WGS sequence"/>
</dbReference>
<dbReference type="CDD" id="cd09739">
    <property type="entry name" value="Cas6_I-F"/>
    <property type="match status" value="1"/>
</dbReference>
<dbReference type="NCBIfam" id="TIGR02563">
    <property type="entry name" value="cas_Csy4"/>
    <property type="match status" value="1"/>
</dbReference>
<evidence type="ECO:0000313" key="2">
    <source>
        <dbReference type="Proteomes" id="UP001597375"/>
    </source>
</evidence>
<accession>A0ABW5DE29</accession>
<dbReference type="EMBL" id="JBHUIT010000042">
    <property type="protein sequence ID" value="MFD2258149.1"/>
    <property type="molecule type" value="Genomic_DNA"/>
</dbReference>
<comment type="caution">
    <text evidence="1">The sequence shown here is derived from an EMBL/GenBank/DDBJ whole genome shotgun (WGS) entry which is preliminary data.</text>
</comment>
<sequence>MTHYQDITLAPDAETCANHLLSSVHSRLHIALAELESDNIGISFPGYSYKPERKRKELNTLGTALRLHGTAQALDHLMATEWLAHLREQVAMALPRPVPPGAGNLKVRRIQIRSSPARIRRRQMKRHGLTEAEALAIYPDGDGKTTDLPFLRLRSHSTANTFLLFINQSPTVENSLGKFNAYGLSDNATVPSFGS</sequence>